<accession>A0A2L0D4I2</accession>
<dbReference type="Proteomes" id="UP000238956">
    <property type="component" value="Chromosome"/>
</dbReference>
<organism evidence="2 3">
    <name type="scientific">Streptococcus pluranimalium</name>
    <dbReference type="NCBI Taxonomy" id="82348"/>
    <lineage>
        <taxon>Bacteria</taxon>
        <taxon>Bacillati</taxon>
        <taxon>Bacillota</taxon>
        <taxon>Bacilli</taxon>
        <taxon>Lactobacillales</taxon>
        <taxon>Streptococcaceae</taxon>
        <taxon>Streptococcus</taxon>
    </lineage>
</organism>
<reference evidence="2 3" key="1">
    <citation type="submission" date="2017-12" db="EMBL/GenBank/DDBJ databases">
        <authorList>
            <person name="Hurst M.R.H."/>
        </authorList>
    </citation>
    <scope>NUCLEOTIDE SEQUENCE [LARGE SCALE GENOMIC DNA]</scope>
    <source>
        <strain evidence="2 3">TH11417</strain>
    </source>
</reference>
<keyword evidence="3" id="KW-1185">Reference proteome</keyword>
<dbReference type="InterPro" id="IPR051532">
    <property type="entry name" value="Ester_Hydrolysis_Enzymes"/>
</dbReference>
<protein>
    <submittedName>
        <fullName evidence="2">Lipase</fullName>
    </submittedName>
</protein>
<evidence type="ECO:0000259" key="1">
    <source>
        <dbReference type="Pfam" id="PF13472"/>
    </source>
</evidence>
<dbReference type="GeneID" id="98393368"/>
<dbReference type="PANTHER" id="PTHR30383">
    <property type="entry name" value="THIOESTERASE 1/PROTEASE 1/LYSOPHOSPHOLIPASE L1"/>
    <property type="match status" value="1"/>
</dbReference>
<dbReference type="InterPro" id="IPR013830">
    <property type="entry name" value="SGNH_hydro"/>
</dbReference>
<dbReference type="EMBL" id="CP025536">
    <property type="protein sequence ID" value="AUW96604.1"/>
    <property type="molecule type" value="Genomic_DNA"/>
</dbReference>
<dbReference type="RefSeq" id="WP_104967931.1">
    <property type="nucleotide sequence ID" value="NZ_CP025536.1"/>
</dbReference>
<proteinExistence type="predicted"/>
<dbReference type="InterPro" id="IPR036514">
    <property type="entry name" value="SGNH_hydro_sf"/>
</dbReference>
<dbReference type="Gene3D" id="3.40.50.1110">
    <property type="entry name" value="SGNH hydrolase"/>
    <property type="match status" value="1"/>
</dbReference>
<dbReference type="SUPFAM" id="SSF52266">
    <property type="entry name" value="SGNH hydrolase"/>
    <property type="match status" value="1"/>
</dbReference>
<dbReference type="PANTHER" id="PTHR30383:SF5">
    <property type="entry name" value="SGNH HYDROLASE-TYPE ESTERASE DOMAIN-CONTAINING PROTEIN"/>
    <property type="match status" value="1"/>
</dbReference>
<gene>
    <name evidence="2" type="ORF">C0J00_05530</name>
</gene>
<sequence length="206" mass="23696">MIEVIRPELAKYHQQKLGDYQAANDRDPKDAIVFTGDSIIEFFPLKKFLGRDQVLLNRGIAGTDTNWLKDHLKEQVLALDPDKLFILIGTNDLGLGYDDEHIFRNIEIILQTIQFESIATKVYLLSILPVSHKKEYQAKVKMRNNHDIQVLNRQFEGQLLAEYIDLYPHLLDEEGNLADEFTTDGLHLSQKGYAIIAEQLKPYLDS</sequence>
<dbReference type="Pfam" id="PF13472">
    <property type="entry name" value="Lipase_GDSL_2"/>
    <property type="match status" value="1"/>
</dbReference>
<dbReference type="CDD" id="cd01841">
    <property type="entry name" value="NnaC_like"/>
    <property type="match status" value="1"/>
</dbReference>
<dbReference type="GO" id="GO:0004622">
    <property type="term" value="F:phosphatidylcholine lysophospholipase activity"/>
    <property type="evidence" value="ECO:0007669"/>
    <property type="project" value="TreeGrafter"/>
</dbReference>
<evidence type="ECO:0000313" key="2">
    <source>
        <dbReference type="EMBL" id="AUW96604.1"/>
    </source>
</evidence>
<evidence type="ECO:0000313" key="3">
    <source>
        <dbReference type="Proteomes" id="UP000238956"/>
    </source>
</evidence>
<dbReference type="KEGG" id="splr:C0J00_05530"/>
<dbReference type="OrthoDB" id="2513075at2"/>
<dbReference type="AlphaFoldDB" id="A0A2L0D4I2"/>
<name>A0A2L0D4I2_9STRE</name>
<reference evidence="2 3" key="2">
    <citation type="submission" date="2018-02" db="EMBL/GenBank/DDBJ databases">
        <title>Whole genome sequencing analysis of Streptococcus pluranimalium isolated from cattle infected mastitis in China.</title>
        <authorList>
            <person name="Zhang J.-R."/>
            <person name="Hu G.-Z."/>
        </authorList>
    </citation>
    <scope>NUCLEOTIDE SEQUENCE [LARGE SCALE GENOMIC DNA]</scope>
    <source>
        <strain evidence="2 3">TH11417</strain>
    </source>
</reference>
<feature type="domain" description="SGNH hydrolase-type esterase" evidence="1">
    <location>
        <begin position="49"/>
        <end position="195"/>
    </location>
</feature>